<gene>
    <name evidence="1" type="ORF">CU635_20520</name>
    <name evidence="2" type="ORF">CVD25_22690</name>
</gene>
<dbReference type="PANTHER" id="PTHR10443">
    <property type="entry name" value="MICROSOMAL DIPEPTIDASE"/>
    <property type="match status" value="1"/>
</dbReference>
<reference evidence="1 3" key="1">
    <citation type="submission" date="2017-11" db="EMBL/GenBank/DDBJ databases">
        <title>Comparitive Functional Genomics of Dry Heat Resistant strains isolated from the Viking Spacecraft.</title>
        <authorList>
            <person name="Seuylemezian A."/>
            <person name="Cooper K."/>
            <person name="Vaishampayan P."/>
        </authorList>
    </citation>
    <scope>NUCLEOTIDE SEQUENCE [LARGE SCALE GENOMIC DNA]</scope>
    <source>
        <strain evidence="1 3">M4.6</strain>
    </source>
</reference>
<dbReference type="GO" id="GO:0006508">
    <property type="term" value="P:proteolysis"/>
    <property type="evidence" value="ECO:0007669"/>
    <property type="project" value="InterPro"/>
</dbReference>
<dbReference type="Proteomes" id="UP000235114">
    <property type="component" value="Unassembled WGS sequence"/>
</dbReference>
<evidence type="ECO:0000313" key="1">
    <source>
        <dbReference type="EMBL" id="PLR79942.1"/>
    </source>
</evidence>
<dbReference type="Pfam" id="PF01244">
    <property type="entry name" value="Peptidase_M19"/>
    <property type="match status" value="1"/>
</dbReference>
<dbReference type="CDD" id="cd01301">
    <property type="entry name" value="rDP_like"/>
    <property type="match status" value="1"/>
</dbReference>
<dbReference type="PROSITE" id="PS51365">
    <property type="entry name" value="RENAL_DIPEPTIDASE_2"/>
    <property type="match status" value="1"/>
</dbReference>
<proteinExistence type="predicted"/>
<evidence type="ECO:0000313" key="2">
    <source>
        <dbReference type="EMBL" id="PLR88451.1"/>
    </source>
</evidence>
<reference evidence="2 4" key="2">
    <citation type="submission" date="2017-12" db="EMBL/GenBank/DDBJ databases">
        <title>Comparative Functional Genomics of Dry Heat Resistant strains isolated from the Viking Spacecraft.</title>
        <authorList>
            <person name="Seuylemezian A."/>
            <person name="Cooper K."/>
            <person name="Vaishampayan P."/>
        </authorList>
    </citation>
    <scope>NUCLEOTIDE SEQUENCE [LARGE SCALE GENOMIC DNA]</scope>
    <source>
        <strain evidence="2 4">ATCC 29669</strain>
    </source>
</reference>
<dbReference type="InterPro" id="IPR032466">
    <property type="entry name" value="Metal_Hydrolase"/>
</dbReference>
<keyword evidence="4" id="KW-1185">Reference proteome</keyword>
<dbReference type="InterPro" id="IPR008257">
    <property type="entry name" value="Pept_M19"/>
</dbReference>
<sequence length="340" mass="37787">MSTRTCIEEIKNKTLIIDAHFDLLMDVSIQREKGRKKVIEADYFSRFKEGGVNIIIAAIFIDSAFLPEMALRKALNQVSALYEEVQESPDKLMICRNSDDMTAAQQSGKIGFLLSLEGVEPIGTDLSLLRVFFELGVRNCGLVWSRRNAVGEGSHFSPVREGRKGGISHFGVQLIEEAEKLGITIDVSHLNDEGFWDVVEISKKPIIASHSNSRILSNTMRNLTDEQIKAIASTGGVIGVNAVSIVVASNDEYSTLEHYINHIEHIVNLVGIDHVGIGLDLCDDFFKYVSADDLASMPRKPFDVIEGHQNLPKLIEGLINRGYKDEDLKKILGGNFLRIF</sequence>
<dbReference type="GO" id="GO:0070573">
    <property type="term" value="F:metallodipeptidase activity"/>
    <property type="evidence" value="ECO:0007669"/>
    <property type="project" value="InterPro"/>
</dbReference>
<dbReference type="OrthoDB" id="9804920at2"/>
<protein>
    <submittedName>
        <fullName evidence="1">Membrane dipeptidase</fullName>
    </submittedName>
</protein>
<dbReference type="AlphaFoldDB" id="A0A2N5GGT0"/>
<name>A0A2N5GGT0_9BACI</name>
<accession>A0A2N5GGT0</accession>
<dbReference type="Proteomes" id="UP000234951">
    <property type="component" value="Unassembled WGS sequence"/>
</dbReference>
<dbReference type="RefSeq" id="WP_101579232.1">
    <property type="nucleotide sequence ID" value="NZ_PGVA01000069.1"/>
</dbReference>
<dbReference type="SUPFAM" id="SSF51556">
    <property type="entry name" value="Metallo-dependent hydrolases"/>
    <property type="match status" value="1"/>
</dbReference>
<dbReference type="EMBL" id="PGVD01000102">
    <property type="protein sequence ID" value="PLR88451.1"/>
    <property type="molecule type" value="Genomic_DNA"/>
</dbReference>
<dbReference type="PANTHER" id="PTHR10443:SF12">
    <property type="entry name" value="DIPEPTIDASE"/>
    <property type="match status" value="1"/>
</dbReference>
<evidence type="ECO:0000313" key="4">
    <source>
        <dbReference type="Proteomes" id="UP000235114"/>
    </source>
</evidence>
<dbReference type="Gene3D" id="3.20.20.140">
    <property type="entry name" value="Metal-dependent hydrolases"/>
    <property type="match status" value="1"/>
</dbReference>
<organism evidence="1 3">
    <name type="scientific">Bacillus canaveralius</name>
    <dbReference type="NCBI Taxonomy" id="1403243"/>
    <lineage>
        <taxon>Bacteria</taxon>
        <taxon>Bacillati</taxon>
        <taxon>Bacillota</taxon>
        <taxon>Bacilli</taxon>
        <taxon>Bacillales</taxon>
        <taxon>Bacillaceae</taxon>
        <taxon>Bacillus</taxon>
    </lineage>
</organism>
<comment type="caution">
    <text evidence="1">The sequence shown here is derived from an EMBL/GenBank/DDBJ whole genome shotgun (WGS) entry which is preliminary data.</text>
</comment>
<dbReference type="EMBL" id="PGVA01000069">
    <property type="protein sequence ID" value="PLR79942.1"/>
    <property type="molecule type" value="Genomic_DNA"/>
</dbReference>
<evidence type="ECO:0000313" key="3">
    <source>
        <dbReference type="Proteomes" id="UP000234951"/>
    </source>
</evidence>